<proteinExistence type="predicted"/>
<feature type="domain" description="Mitochondria-eating protein C-terminal" evidence="1">
    <location>
        <begin position="160"/>
        <end position="241"/>
    </location>
</feature>
<protein>
    <recommendedName>
        <fullName evidence="1">Mitochondria-eating protein C-terminal domain-containing protein</fullName>
    </recommendedName>
</protein>
<accession>A0ABD3WZ26</accession>
<comment type="caution">
    <text evidence="2">The sequence shown here is derived from an EMBL/GenBank/DDBJ whole genome shotgun (WGS) entry which is preliminary data.</text>
</comment>
<dbReference type="AlphaFoldDB" id="A0ABD3WZ26"/>
<evidence type="ECO:0000313" key="2">
    <source>
        <dbReference type="EMBL" id="KAL3879227.1"/>
    </source>
</evidence>
<name>A0ABD3WZ26_SINWO</name>
<dbReference type="Pfam" id="PF16026">
    <property type="entry name" value="MIEAP"/>
    <property type="match status" value="1"/>
</dbReference>
<sequence>MQNSILYLQQEKVDMDRKYQDTIANLNHEITRLKQAEDILLTRLSKIAGDRFTHDNVNIADLSDADRPTKLSETYSELYDNEWTDAFDELTENLKLSDEAAIRLLLKILMICMHSISLSATLSFDEEKSLKNIWRAATLNLKDESLKLLCANLLTCLGKPETEMPKTAKYLTCCTELCWKMGVQEKPMHLDVNAEKQVGQEKRFDTDKFRAYTKTGKYVAYVVWPALLLHEGGAMLAKGIAQGCRERVSSNE</sequence>
<organism evidence="2 3">
    <name type="scientific">Sinanodonta woodiana</name>
    <name type="common">Chinese pond mussel</name>
    <name type="synonym">Anodonta woodiana</name>
    <dbReference type="NCBI Taxonomy" id="1069815"/>
    <lineage>
        <taxon>Eukaryota</taxon>
        <taxon>Metazoa</taxon>
        <taxon>Spiralia</taxon>
        <taxon>Lophotrochozoa</taxon>
        <taxon>Mollusca</taxon>
        <taxon>Bivalvia</taxon>
        <taxon>Autobranchia</taxon>
        <taxon>Heteroconchia</taxon>
        <taxon>Palaeoheterodonta</taxon>
        <taxon>Unionida</taxon>
        <taxon>Unionoidea</taxon>
        <taxon>Unionidae</taxon>
        <taxon>Unioninae</taxon>
        <taxon>Sinanodonta</taxon>
    </lineage>
</organism>
<gene>
    <name evidence="2" type="ORF">ACJMK2_031533</name>
</gene>
<dbReference type="Proteomes" id="UP001634394">
    <property type="component" value="Unassembled WGS sequence"/>
</dbReference>
<evidence type="ECO:0000259" key="1">
    <source>
        <dbReference type="Pfam" id="PF16026"/>
    </source>
</evidence>
<dbReference type="InterPro" id="IPR031981">
    <property type="entry name" value="MIEAP_C"/>
</dbReference>
<dbReference type="EMBL" id="JBJQND010000004">
    <property type="protein sequence ID" value="KAL3879227.1"/>
    <property type="molecule type" value="Genomic_DNA"/>
</dbReference>
<keyword evidence="3" id="KW-1185">Reference proteome</keyword>
<evidence type="ECO:0000313" key="3">
    <source>
        <dbReference type="Proteomes" id="UP001634394"/>
    </source>
</evidence>
<reference evidence="2 3" key="1">
    <citation type="submission" date="2024-11" db="EMBL/GenBank/DDBJ databases">
        <title>Chromosome-level genome assembly of the freshwater bivalve Anodonta woodiana.</title>
        <authorList>
            <person name="Chen X."/>
        </authorList>
    </citation>
    <scope>NUCLEOTIDE SEQUENCE [LARGE SCALE GENOMIC DNA]</scope>
    <source>
        <strain evidence="2">MN2024</strain>
        <tissue evidence="2">Gills</tissue>
    </source>
</reference>